<sequence length="130" mass="14284">MIGDCLDKRGKCPWLLLHLVLLPLSMYPLSTFSEDPPLHPPHPHPAKPLISPLPPPSENTSCEKRVSEKAQRLQLELWCALLCSAFSSRLLSCRCLSENDVLCVCGVCLLSVGWLVVEQSPASRAPGETI</sequence>
<dbReference type="InParanoid" id="A0A482WH28"/>
<name>A0A482WH28_LAOST</name>
<dbReference type="Proteomes" id="UP000291343">
    <property type="component" value="Unassembled WGS sequence"/>
</dbReference>
<feature type="signal peptide" evidence="2">
    <location>
        <begin position="1"/>
        <end position="33"/>
    </location>
</feature>
<feature type="region of interest" description="Disordered" evidence="1">
    <location>
        <begin position="37"/>
        <end position="61"/>
    </location>
</feature>
<dbReference type="AlphaFoldDB" id="A0A482WH28"/>
<keyword evidence="4" id="KW-1185">Reference proteome</keyword>
<protein>
    <submittedName>
        <fullName evidence="3">Uncharacterized protein</fullName>
    </submittedName>
</protein>
<evidence type="ECO:0000313" key="4">
    <source>
        <dbReference type="Proteomes" id="UP000291343"/>
    </source>
</evidence>
<accession>A0A482WH28</accession>
<evidence type="ECO:0000256" key="2">
    <source>
        <dbReference type="SAM" id="SignalP"/>
    </source>
</evidence>
<gene>
    <name evidence="3" type="ORF">LSTR_LSTR011449</name>
</gene>
<dbReference type="EMBL" id="QKKF02035878">
    <property type="protein sequence ID" value="RZF32803.1"/>
    <property type="molecule type" value="Genomic_DNA"/>
</dbReference>
<proteinExistence type="predicted"/>
<feature type="chain" id="PRO_5019718290" evidence="2">
    <location>
        <begin position="34"/>
        <end position="130"/>
    </location>
</feature>
<evidence type="ECO:0000313" key="3">
    <source>
        <dbReference type="EMBL" id="RZF32803.1"/>
    </source>
</evidence>
<evidence type="ECO:0000256" key="1">
    <source>
        <dbReference type="SAM" id="MobiDB-lite"/>
    </source>
</evidence>
<keyword evidence="2" id="KW-0732">Signal</keyword>
<comment type="caution">
    <text evidence="3">The sequence shown here is derived from an EMBL/GenBank/DDBJ whole genome shotgun (WGS) entry which is preliminary data.</text>
</comment>
<reference evidence="3 4" key="1">
    <citation type="journal article" date="2017" name="Gigascience">
        <title>Genome sequence of the small brown planthopper, Laodelphax striatellus.</title>
        <authorList>
            <person name="Zhu J."/>
            <person name="Jiang F."/>
            <person name="Wang X."/>
            <person name="Yang P."/>
            <person name="Bao Y."/>
            <person name="Zhao W."/>
            <person name="Wang W."/>
            <person name="Lu H."/>
            <person name="Wang Q."/>
            <person name="Cui N."/>
            <person name="Li J."/>
            <person name="Chen X."/>
            <person name="Luo L."/>
            <person name="Yu J."/>
            <person name="Kang L."/>
            <person name="Cui F."/>
        </authorList>
    </citation>
    <scope>NUCLEOTIDE SEQUENCE [LARGE SCALE GENOMIC DNA]</scope>
    <source>
        <strain evidence="3">Lst14</strain>
    </source>
</reference>
<organism evidence="3 4">
    <name type="scientific">Laodelphax striatellus</name>
    <name type="common">Small brown planthopper</name>
    <name type="synonym">Delphax striatella</name>
    <dbReference type="NCBI Taxonomy" id="195883"/>
    <lineage>
        <taxon>Eukaryota</taxon>
        <taxon>Metazoa</taxon>
        <taxon>Ecdysozoa</taxon>
        <taxon>Arthropoda</taxon>
        <taxon>Hexapoda</taxon>
        <taxon>Insecta</taxon>
        <taxon>Pterygota</taxon>
        <taxon>Neoptera</taxon>
        <taxon>Paraneoptera</taxon>
        <taxon>Hemiptera</taxon>
        <taxon>Auchenorrhyncha</taxon>
        <taxon>Fulgoroidea</taxon>
        <taxon>Delphacidae</taxon>
        <taxon>Criomorphinae</taxon>
        <taxon>Laodelphax</taxon>
    </lineage>
</organism>